<sequence length="108" mass="11684">MKKQEDFLMMASFDYAFGLQRLHKREFTGDHVGEDLAVLEGEDGGEGEDGRRQELQDGEDVPAGGAAARGVRSRSRRGGGGGRRRVDFALVLYLHLCSGGGVSERGKS</sequence>
<dbReference type="Gramene" id="KCW61916">
    <property type="protein sequence ID" value="KCW61916"/>
    <property type="gene ID" value="EUGRSUZ_H04611"/>
</dbReference>
<name>A0A059B7S8_EUCGR</name>
<proteinExistence type="predicted"/>
<dbReference type="AlphaFoldDB" id="A0A059B7S8"/>
<protein>
    <submittedName>
        <fullName evidence="2">Uncharacterized protein</fullName>
    </submittedName>
</protein>
<gene>
    <name evidence="2" type="ORF">EUGRSUZ_H04611</name>
</gene>
<feature type="region of interest" description="Disordered" evidence="1">
    <location>
        <begin position="40"/>
        <end position="83"/>
    </location>
</feature>
<evidence type="ECO:0000256" key="1">
    <source>
        <dbReference type="SAM" id="MobiDB-lite"/>
    </source>
</evidence>
<reference evidence="2" key="1">
    <citation type="submission" date="2013-07" db="EMBL/GenBank/DDBJ databases">
        <title>The genome of Eucalyptus grandis.</title>
        <authorList>
            <person name="Schmutz J."/>
            <person name="Hayes R."/>
            <person name="Myburg A."/>
            <person name="Tuskan G."/>
            <person name="Grattapaglia D."/>
            <person name="Rokhsar D.S."/>
        </authorList>
    </citation>
    <scope>NUCLEOTIDE SEQUENCE</scope>
    <source>
        <tissue evidence="2">Leaf extractions</tissue>
    </source>
</reference>
<organism evidence="2">
    <name type="scientific">Eucalyptus grandis</name>
    <name type="common">Flooded gum</name>
    <dbReference type="NCBI Taxonomy" id="71139"/>
    <lineage>
        <taxon>Eukaryota</taxon>
        <taxon>Viridiplantae</taxon>
        <taxon>Streptophyta</taxon>
        <taxon>Embryophyta</taxon>
        <taxon>Tracheophyta</taxon>
        <taxon>Spermatophyta</taxon>
        <taxon>Magnoliopsida</taxon>
        <taxon>eudicotyledons</taxon>
        <taxon>Gunneridae</taxon>
        <taxon>Pentapetalae</taxon>
        <taxon>rosids</taxon>
        <taxon>malvids</taxon>
        <taxon>Myrtales</taxon>
        <taxon>Myrtaceae</taxon>
        <taxon>Myrtoideae</taxon>
        <taxon>Eucalypteae</taxon>
        <taxon>Eucalyptus</taxon>
    </lineage>
</organism>
<dbReference type="InParanoid" id="A0A059B7S8"/>
<evidence type="ECO:0000313" key="2">
    <source>
        <dbReference type="EMBL" id="KCW61916.1"/>
    </source>
</evidence>
<dbReference type="EMBL" id="KK198760">
    <property type="protein sequence ID" value="KCW61916.1"/>
    <property type="molecule type" value="Genomic_DNA"/>
</dbReference>
<accession>A0A059B7S8</accession>